<keyword evidence="2" id="KW-1185">Reference proteome</keyword>
<dbReference type="EMBL" id="JAUPFM010000020">
    <property type="protein sequence ID" value="KAK2818831.1"/>
    <property type="molecule type" value="Genomic_DNA"/>
</dbReference>
<protein>
    <submittedName>
        <fullName evidence="1">Uncharacterized protein</fullName>
    </submittedName>
</protein>
<name>A0AA88LIV5_CHASR</name>
<comment type="caution">
    <text evidence="1">The sequence shown here is derived from an EMBL/GenBank/DDBJ whole genome shotgun (WGS) entry which is preliminary data.</text>
</comment>
<proteinExistence type="predicted"/>
<gene>
    <name evidence="1" type="ORF">Q5P01_024392</name>
</gene>
<accession>A0AA88LIV5</accession>
<evidence type="ECO:0000313" key="1">
    <source>
        <dbReference type="EMBL" id="KAK2818831.1"/>
    </source>
</evidence>
<reference evidence="1" key="1">
    <citation type="submission" date="2023-07" db="EMBL/GenBank/DDBJ databases">
        <title>Chromosome-level Genome Assembly of Striped Snakehead (Channa striata).</title>
        <authorList>
            <person name="Liu H."/>
        </authorList>
    </citation>
    <scope>NUCLEOTIDE SEQUENCE</scope>
    <source>
        <strain evidence="1">Gz</strain>
        <tissue evidence="1">Muscle</tissue>
    </source>
</reference>
<dbReference type="Proteomes" id="UP001187415">
    <property type="component" value="Unassembled WGS sequence"/>
</dbReference>
<evidence type="ECO:0000313" key="2">
    <source>
        <dbReference type="Proteomes" id="UP001187415"/>
    </source>
</evidence>
<dbReference type="AlphaFoldDB" id="A0AA88LIV5"/>
<organism evidence="1 2">
    <name type="scientific">Channa striata</name>
    <name type="common">Snakehead murrel</name>
    <name type="synonym">Ophicephalus striatus</name>
    <dbReference type="NCBI Taxonomy" id="64152"/>
    <lineage>
        <taxon>Eukaryota</taxon>
        <taxon>Metazoa</taxon>
        <taxon>Chordata</taxon>
        <taxon>Craniata</taxon>
        <taxon>Vertebrata</taxon>
        <taxon>Euteleostomi</taxon>
        <taxon>Actinopterygii</taxon>
        <taxon>Neopterygii</taxon>
        <taxon>Teleostei</taxon>
        <taxon>Neoteleostei</taxon>
        <taxon>Acanthomorphata</taxon>
        <taxon>Anabantaria</taxon>
        <taxon>Anabantiformes</taxon>
        <taxon>Channoidei</taxon>
        <taxon>Channidae</taxon>
        <taxon>Channa</taxon>
    </lineage>
</organism>
<sequence>MSSILCTPQPSLGPLSSVKHSAGIRSYTCDSTGAQKYLYKASFIITFKAELKEFIQLFTTFTPMFTSASAGLKLQTLTTSH</sequence>